<dbReference type="PANTHER" id="PTHR22916">
    <property type="entry name" value="GLYCOSYLTRANSFERASE"/>
    <property type="match status" value="1"/>
</dbReference>
<reference evidence="2" key="1">
    <citation type="submission" date="2018-05" db="EMBL/GenBank/DDBJ databases">
        <authorList>
            <person name="Lanie J.A."/>
            <person name="Ng W.-L."/>
            <person name="Kazmierczak K.M."/>
            <person name="Andrzejewski T.M."/>
            <person name="Davidsen T.M."/>
            <person name="Wayne K.J."/>
            <person name="Tettelin H."/>
            <person name="Glass J.I."/>
            <person name="Rusch D."/>
            <person name="Podicherti R."/>
            <person name="Tsui H.-C.T."/>
            <person name="Winkler M.E."/>
        </authorList>
    </citation>
    <scope>NUCLEOTIDE SEQUENCE</scope>
</reference>
<dbReference type="InterPro" id="IPR001173">
    <property type="entry name" value="Glyco_trans_2-like"/>
</dbReference>
<dbReference type="Pfam" id="PF00535">
    <property type="entry name" value="Glycos_transf_2"/>
    <property type="match status" value="1"/>
</dbReference>
<evidence type="ECO:0000259" key="1">
    <source>
        <dbReference type="Pfam" id="PF00535"/>
    </source>
</evidence>
<name>A0A382J4Z3_9ZZZZ</name>
<dbReference type="EMBL" id="UINC01071197">
    <property type="protein sequence ID" value="SVC05921.1"/>
    <property type="molecule type" value="Genomic_DNA"/>
</dbReference>
<organism evidence="2">
    <name type="scientific">marine metagenome</name>
    <dbReference type="NCBI Taxonomy" id="408172"/>
    <lineage>
        <taxon>unclassified sequences</taxon>
        <taxon>metagenomes</taxon>
        <taxon>ecological metagenomes</taxon>
    </lineage>
</organism>
<dbReference type="SUPFAM" id="SSF53448">
    <property type="entry name" value="Nucleotide-diphospho-sugar transferases"/>
    <property type="match status" value="1"/>
</dbReference>
<gene>
    <name evidence="2" type="ORF">METZ01_LOCUS258775</name>
</gene>
<sequence>MRTSFLIPVYNPDLSVLRLCVNSALKAAGDEHEVIIVDDASSRDETREFLSRCVAIGLDNLKVLRNAENSGVSYSLNKAADNATGELYAPVDHDDMVVKQGFRYMLRYQNYYGI</sequence>
<proteinExistence type="predicted"/>
<dbReference type="Gene3D" id="3.90.550.10">
    <property type="entry name" value="Spore Coat Polysaccharide Biosynthesis Protein SpsA, Chain A"/>
    <property type="match status" value="1"/>
</dbReference>
<evidence type="ECO:0000313" key="2">
    <source>
        <dbReference type="EMBL" id="SVC05921.1"/>
    </source>
</evidence>
<dbReference type="InterPro" id="IPR029044">
    <property type="entry name" value="Nucleotide-diphossugar_trans"/>
</dbReference>
<accession>A0A382J4Z3</accession>
<feature type="domain" description="Glycosyltransferase 2-like" evidence="1">
    <location>
        <begin position="4"/>
        <end position="108"/>
    </location>
</feature>
<dbReference type="AlphaFoldDB" id="A0A382J4Z3"/>
<dbReference type="GO" id="GO:0016758">
    <property type="term" value="F:hexosyltransferase activity"/>
    <property type="evidence" value="ECO:0007669"/>
    <property type="project" value="UniProtKB-ARBA"/>
</dbReference>
<feature type="non-terminal residue" evidence="2">
    <location>
        <position position="114"/>
    </location>
</feature>
<dbReference type="PANTHER" id="PTHR22916:SF3">
    <property type="entry name" value="UDP-GLCNAC:BETAGAL BETA-1,3-N-ACETYLGLUCOSAMINYLTRANSFERASE-LIKE PROTEIN 1"/>
    <property type="match status" value="1"/>
</dbReference>
<protein>
    <recommendedName>
        <fullName evidence="1">Glycosyltransferase 2-like domain-containing protein</fullName>
    </recommendedName>
</protein>